<keyword evidence="3" id="KW-1185">Reference proteome</keyword>
<protein>
    <submittedName>
        <fullName evidence="2">Uncharacterized protein</fullName>
    </submittedName>
</protein>
<evidence type="ECO:0000313" key="3">
    <source>
        <dbReference type="Proteomes" id="UP001497482"/>
    </source>
</evidence>
<evidence type="ECO:0000256" key="1">
    <source>
        <dbReference type="SAM" id="MobiDB-lite"/>
    </source>
</evidence>
<dbReference type="Proteomes" id="UP001497482">
    <property type="component" value="Chromosome 13"/>
</dbReference>
<accession>A0AAV2JIB3</accession>
<sequence>MIKCSRMDTCQIVCIRVPRSQELLQKEVSLLLRMKDKGAEQRNIVEYLMTAEYGFDRALVFENLDLSLTSFFNLQYQDRCGGGRSQQRGVVEGFLTAAPETAVLFQNPSNLVLDFWEGYKAGNGSQVEEPEGRKPGLSKERETEGGVAKE</sequence>
<feature type="region of interest" description="Disordered" evidence="1">
    <location>
        <begin position="122"/>
        <end position="150"/>
    </location>
</feature>
<reference evidence="2 3" key="1">
    <citation type="submission" date="2024-04" db="EMBL/GenBank/DDBJ databases">
        <authorList>
            <person name="Waldvogel A.-M."/>
            <person name="Schoenle A."/>
        </authorList>
    </citation>
    <scope>NUCLEOTIDE SEQUENCE [LARGE SCALE GENOMIC DNA]</scope>
</reference>
<feature type="compositionally biased region" description="Basic and acidic residues" evidence="1">
    <location>
        <begin position="130"/>
        <end position="150"/>
    </location>
</feature>
<dbReference type="EMBL" id="OZ035835">
    <property type="protein sequence ID" value="CAL1577441.1"/>
    <property type="molecule type" value="Genomic_DNA"/>
</dbReference>
<proteinExistence type="predicted"/>
<evidence type="ECO:0000313" key="2">
    <source>
        <dbReference type="EMBL" id="CAL1577441.1"/>
    </source>
</evidence>
<name>A0AAV2JIB3_KNICA</name>
<gene>
    <name evidence="2" type="ORF">KC01_LOCUS8792</name>
</gene>
<organism evidence="2 3">
    <name type="scientific">Knipowitschia caucasica</name>
    <name type="common">Caucasian dwarf goby</name>
    <name type="synonym">Pomatoschistus caucasicus</name>
    <dbReference type="NCBI Taxonomy" id="637954"/>
    <lineage>
        <taxon>Eukaryota</taxon>
        <taxon>Metazoa</taxon>
        <taxon>Chordata</taxon>
        <taxon>Craniata</taxon>
        <taxon>Vertebrata</taxon>
        <taxon>Euteleostomi</taxon>
        <taxon>Actinopterygii</taxon>
        <taxon>Neopterygii</taxon>
        <taxon>Teleostei</taxon>
        <taxon>Neoteleostei</taxon>
        <taxon>Acanthomorphata</taxon>
        <taxon>Gobiaria</taxon>
        <taxon>Gobiiformes</taxon>
        <taxon>Gobioidei</taxon>
        <taxon>Gobiidae</taxon>
        <taxon>Gobiinae</taxon>
        <taxon>Knipowitschia</taxon>
    </lineage>
</organism>
<dbReference type="AlphaFoldDB" id="A0AAV2JIB3"/>